<dbReference type="Proteomes" id="UP000320055">
    <property type="component" value="Unassembled WGS sequence"/>
</dbReference>
<feature type="region of interest" description="Disordered" evidence="1">
    <location>
        <begin position="1"/>
        <end position="38"/>
    </location>
</feature>
<reference evidence="2 3" key="1">
    <citation type="submission" date="2019-01" db="EMBL/GenBank/DDBJ databases">
        <authorList>
            <person name="Brito A."/>
        </authorList>
    </citation>
    <scope>NUCLEOTIDE SEQUENCE [LARGE SCALE GENOMIC DNA]</scope>
    <source>
        <strain evidence="2">1</strain>
    </source>
</reference>
<dbReference type="EMBL" id="CAACVJ010000029">
    <property type="protein sequence ID" value="VEP11885.1"/>
    <property type="molecule type" value="Genomic_DNA"/>
</dbReference>
<dbReference type="AlphaFoldDB" id="A0A563VKQ5"/>
<proteinExistence type="predicted"/>
<evidence type="ECO:0000313" key="2">
    <source>
        <dbReference type="EMBL" id="VEP11885.1"/>
    </source>
</evidence>
<evidence type="ECO:0000256" key="1">
    <source>
        <dbReference type="SAM" id="MobiDB-lite"/>
    </source>
</evidence>
<keyword evidence="3" id="KW-1185">Reference proteome</keyword>
<evidence type="ECO:0000313" key="3">
    <source>
        <dbReference type="Proteomes" id="UP000320055"/>
    </source>
</evidence>
<accession>A0A563VKQ5</accession>
<sequence length="38" mass="4220">MPEIFSQHQGLDMARLGSQGSEVSSEHDLSKPRHPSRS</sequence>
<organism evidence="2 3">
    <name type="scientific">Hyella patelloides LEGE 07179</name>
    <dbReference type="NCBI Taxonomy" id="945734"/>
    <lineage>
        <taxon>Bacteria</taxon>
        <taxon>Bacillati</taxon>
        <taxon>Cyanobacteriota</taxon>
        <taxon>Cyanophyceae</taxon>
        <taxon>Pleurocapsales</taxon>
        <taxon>Hyellaceae</taxon>
        <taxon>Hyella</taxon>
    </lineage>
</organism>
<name>A0A563VKQ5_9CYAN</name>
<gene>
    <name evidence="2" type="ORF">H1P_1240009</name>
</gene>
<protein>
    <submittedName>
        <fullName evidence="2">Uncharacterized protein</fullName>
    </submittedName>
</protein>